<dbReference type="EMBL" id="BMGG01000001">
    <property type="protein sequence ID" value="GGC50923.1"/>
    <property type="molecule type" value="Genomic_DNA"/>
</dbReference>
<sequence length="155" mass="17266">MQETLTDRPAVGPTAGLRDPAGDPKSEVERLAAELSDQRQHYEGLLAQLWQAIIDFRRDRASLTAEIEALRLRAESASAEFGRDRALLIAEIEALRHRVDSADMARHSAEAGQDHARAAHTQAADILHALYKSTSWRATRPIRGLKKLLAGQWLR</sequence>
<gene>
    <name evidence="2" type="ORF">GCM10010994_07600</name>
</gene>
<protein>
    <submittedName>
        <fullName evidence="2">Uncharacterized protein</fullName>
    </submittedName>
</protein>
<evidence type="ECO:0000256" key="1">
    <source>
        <dbReference type="SAM" id="MobiDB-lite"/>
    </source>
</evidence>
<feature type="region of interest" description="Disordered" evidence="1">
    <location>
        <begin position="1"/>
        <end position="29"/>
    </location>
</feature>
<reference evidence="2" key="1">
    <citation type="journal article" date="2014" name="Int. J. Syst. Evol. Microbiol.">
        <title>Complete genome sequence of Corynebacterium casei LMG S-19264T (=DSM 44701T), isolated from a smear-ripened cheese.</title>
        <authorList>
            <consortium name="US DOE Joint Genome Institute (JGI-PGF)"/>
            <person name="Walter F."/>
            <person name="Albersmeier A."/>
            <person name="Kalinowski J."/>
            <person name="Ruckert C."/>
        </authorList>
    </citation>
    <scope>NUCLEOTIDE SEQUENCE</scope>
    <source>
        <strain evidence="2">CGMCC 1.12919</strain>
    </source>
</reference>
<evidence type="ECO:0000313" key="2">
    <source>
        <dbReference type="EMBL" id="GGC50923.1"/>
    </source>
</evidence>
<comment type="caution">
    <text evidence="2">The sequence shown here is derived from an EMBL/GenBank/DDBJ whole genome shotgun (WGS) entry which is preliminary data.</text>
</comment>
<evidence type="ECO:0000313" key="3">
    <source>
        <dbReference type="Proteomes" id="UP000637002"/>
    </source>
</evidence>
<dbReference type="AlphaFoldDB" id="A0A916X7B3"/>
<keyword evidence="3" id="KW-1185">Reference proteome</keyword>
<dbReference type="RefSeq" id="WP_188607742.1">
    <property type="nucleotide sequence ID" value="NZ_BMGG01000001.1"/>
</dbReference>
<organism evidence="2 3">
    <name type="scientific">Chelatococcus reniformis</name>
    <dbReference type="NCBI Taxonomy" id="1494448"/>
    <lineage>
        <taxon>Bacteria</taxon>
        <taxon>Pseudomonadati</taxon>
        <taxon>Pseudomonadota</taxon>
        <taxon>Alphaproteobacteria</taxon>
        <taxon>Hyphomicrobiales</taxon>
        <taxon>Chelatococcaceae</taxon>
        <taxon>Chelatococcus</taxon>
    </lineage>
</organism>
<accession>A0A916X7B3</accession>
<reference evidence="2" key="2">
    <citation type="submission" date="2020-09" db="EMBL/GenBank/DDBJ databases">
        <authorList>
            <person name="Sun Q."/>
            <person name="Zhou Y."/>
        </authorList>
    </citation>
    <scope>NUCLEOTIDE SEQUENCE</scope>
    <source>
        <strain evidence="2">CGMCC 1.12919</strain>
    </source>
</reference>
<dbReference type="Proteomes" id="UP000637002">
    <property type="component" value="Unassembled WGS sequence"/>
</dbReference>
<proteinExistence type="predicted"/>
<feature type="compositionally biased region" description="Basic and acidic residues" evidence="1">
    <location>
        <begin position="20"/>
        <end position="29"/>
    </location>
</feature>
<name>A0A916X7B3_9HYPH</name>